<dbReference type="InterPro" id="IPR008271">
    <property type="entry name" value="Ser/Thr_kinase_AS"/>
</dbReference>
<comment type="caution">
    <text evidence="3">The sequence shown here is derived from an EMBL/GenBank/DDBJ whole genome shotgun (WGS) entry which is preliminary data.</text>
</comment>
<protein>
    <submittedName>
        <fullName evidence="3">Serine/threonine protein kinase</fullName>
    </submittedName>
</protein>
<dbReference type="Proteomes" id="UP000218238">
    <property type="component" value="Unassembled WGS sequence"/>
</dbReference>
<evidence type="ECO:0000259" key="2">
    <source>
        <dbReference type="PROSITE" id="PS50011"/>
    </source>
</evidence>
<dbReference type="OrthoDB" id="9801841at2"/>
<dbReference type="RefSeq" id="WP_143289479.1">
    <property type="nucleotide sequence ID" value="NZ_NTFS01000555.1"/>
</dbReference>
<dbReference type="SMART" id="SM00220">
    <property type="entry name" value="S_TKc"/>
    <property type="match status" value="1"/>
</dbReference>
<dbReference type="GO" id="GO:0005524">
    <property type="term" value="F:ATP binding"/>
    <property type="evidence" value="ECO:0007669"/>
    <property type="project" value="InterPro"/>
</dbReference>
<keyword evidence="1" id="KW-1133">Transmembrane helix</keyword>
<dbReference type="EMBL" id="NTFS01000555">
    <property type="protein sequence ID" value="PAX48928.1"/>
    <property type="molecule type" value="Genomic_DNA"/>
</dbReference>
<dbReference type="InterPro" id="IPR011009">
    <property type="entry name" value="Kinase-like_dom_sf"/>
</dbReference>
<dbReference type="SUPFAM" id="SSF56112">
    <property type="entry name" value="Protein kinase-like (PK-like)"/>
    <property type="match status" value="1"/>
</dbReference>
<dbReference type="PROSITE" id="PS00108">
    <property type="entry name" value="PROTEIN_KINASE_ST"/>
    <property type="match status" value="1"/>
</dbReference>
<dbReference type="InterPro" id="IPR053159">
    <property type="entry name" value="Hybrid_Histidine_Kinase"/>
</dbReference>
<dbReference type="PROSITE" id="PS50011">
    <property type="entry name" value="PROTEIN_KINASE_DOM"/>
    <property type="match status" value="1"/>
</dbReference>
<dbReference type="InterPro" id="IPR000719">
    <property type="entry name" value="Prot_kinase_dom"/>
</dbReference>
<keyword evidence="3" id="KW-0808">Transferase</keyword>
<dbReference type="AlphaFoldDB" id="A0A2A2TB14"/>
<feature type="transmembrane region" description="Helical" evidence="1">
    <location>
        <begin position="994"/>
        <end position="1020"/>
    </location>
</feature>
<dbReference type="Gene3D" id="3.30.200.20">
    <property type="entry name" value="Phosphorylase Kinase, domain 1"/>
    <property type="match status" value="1"/>
</dbReference>
<evidence type="ECO:0000256" key="1">
    <source>
        <dbReference type="SAM" id="Phobius"/>
    </source>
</evidence>
<name>A0A2A2TB14_9CYAN</name>
<dbReference type="InterPro" id="IPR027417">
    <property type="entry name" value="P-loop_NTPase"/>
</dbReference>
<reference evidence="3 4" key="1">
    <citation type="submission" date="2017-08" db="EMBL/GenBank/DDBJ databases">
        <title>Draft genome sequence of filamentous cyanobacterium Calothrix elsteri CCALA 953.</title>
        <authorList>
            <person name="Gagunashvili A.N."/>
            <person name="Elster J."/>
            <person name="Andresson O.S."/>
        </authorList>
    </citation>
    <scope>NUCLEOTIDE SEQUENCE [LARGE SCALE GENOMIC DNA]</scope>
    <source>
        <strain evidence="3 4">CCALA 953</strain>
    </source>
</reference>
<keyword evidence="3" id="KW-0723">Serine/threonine-protein kinase</keyword>
<gene>
    <name evidence="3" type="ORF">CK510_28215</name>
</gene>
<accession>A0A2A2TB14</accession>
<feature type="non-terminal residue" evidence="3">
    <location>
        <position position="1021"/>
    </location>
</feature>
<keyword evidence="1" id="KW-0812">Transmembrane</keyword>
<keyword evidence="3" id="KW-0418">Kinase</keyword>
<organism evidence="3 4">
    <name type="scientific">Brunnivagina elsteri CCALA 953</name>
    <dbReference type="NCBI Taxonomy" id="987040"/>
    <lineage>
        <taxon>Bacteria</taxon>
        <taxon>Bacillati</taxon>
        <taxon>Cyanobacteriota</taxon>
        <taxon>Cyanophyceae</taxon>
        <taxon>Nostocales</taxon>
        <taxon>Calotrichaceae</taxon>
        <taxon>Brunnivagina</taxon>
    </lineage>
</organism>
<dbReference type="Gene3D" id="1.10.510.10">
    <property type="entry name" value="Transferase(Phosphotransferase) domain 1"/>
    <property type="match status" value="1"/>
</dbReference>
<dbReference type="PANTHER" id="PTHR43642:SF1">
    <property type="entry name" value="HYBRID SIGNAL TRANSDUCTION HISTIDINE KINASE G"/>
    <property type="match status" value="1"/>
</dbReference>
<evidence type="ECO:0000313" key="3">
    <source>
        <dbReference type="EMBL" id="PAX48928.1"/>
    </source>
</evidence>
<dbReference type="Gene3D" id="3.40.50.300">
    <property type="entry name" value="P-loop containing nucleotide triphosphate hydrolases"/>
    <property type="match status" value="1"/>
</dbReference>
<feature type="domain" description="Protein kinase" evidence="2">
    <location>
        <begin position="14"/>
        <end position="314"/>
    </location>
</feature>
<keyword evidence="4" id="KW-1185">Reference proteome</keyword>
<dbReference type="Pfam" id="PF13191">
    <property type="entry name" value="AAA_16"/>
    <property type="match status" value="1"/>
</dbReference>
<sequence length="1021" mass="116765">MQIPLNAIVRIPGYYVTEKVYVGSKTLVYRGIREIDQTPVVIKVLRADYPTFNEVTQFRNQYTIVKELELPAVIKSYSLENYRNAYALIMEDFGGISLKREVGRLLCPDKIPKRKYFTNILQKQIDSQNSKENNQLSKITKKADFIGNFLKIGIQICTALDVVHRSRIIHKDIKPANILINPQTHEVKLIDFSISTLLPKGVSKIPISDIIEGTLAYLAPEQTGRVDRVIDYRTDFYSLGVTFFELLTGELPFDANDPIELVYSHIAKHIPLVNHIDNTIPPTIARIVSKLMAKNPEKRYQSALGLKYDLETCLEQWQETAKIEYFELAQQDISSNFKIPDKLYGRETDTQILMETFERICQGKIEVVFVDGDSGVGKTALVNQISKNVAIANGYFITGKYEETPSDIPLIGFVEAIRNLIEQIETETDTQIRNWKNRILSGFRGEGRVITDIIPELEKIIGKQPEVTQLPENEAKKRLHRLFKKLIYVFAREQHPIVLFVDNLHWADADSFTFMRSLIVDHVTLDEPPSISQPFIEPEEDQEPLKSLLLVGAYRQKKRETGPWKPIELTIGDFEKIQTPEFFTSISIEPFSLGELNTLISQTISHDDSTTCFLTQMVFAKTQGNPFLSVNFFQSLYEQETITFNFETLKWEYDIDRIKELCVTDDVLDVMVREVYLLGSPFRKILKLAACLDGPFDYKTLCILSQEEPLVVKARLWEALLKGLVIPETITQAVCIAGNTDEILEIDFSELDLFEGKEPYIVPVLDHISINYYFIHDRIKQAAYDLIPEDERKATHLKVGYLLVDSTPKSKREERIFELVNQFNIAFDLITDREELDGLAEMNLCAGRKALGLTEYSAGYNYLTFGLKSLANDSWESNYEISLSLYETAAEAAYLSGNFEECEQYVEIVLTHAKTLLEKIKAYETRLETYKAQSYGDKAIELGLEVLHSLGLELPKEISQEYLGQELQKIKLALEQQPIEELINLPKMKDSEKLAVMSILARLLPITYTCNPLLFVIIVLQ</sequence>
<evidence type="ECO:0000313" key="4">
    <source>
        <dbReference type="Proteomes" id="UP000218238"/>
    </source>
</evidence>
<dbReference type="CDD" id="cd14014">
    <property type="entry name" value="STKc_PknB_like"/>
    <property type="match status" value="1"/>
</dbReference>
<dbReference type="Pfam" id="PF00069">
    <property type="entry name" value="Pkinase"/>
    <property type="match status" value="1"/>
</dbReference>
<dbReference type="SUPFAM" id="SSF52540">
    <property type="entry name" value="P-loop containing nucleoside triphosphate hydrolases"/>
    <property type="match status" value="1"/>
</dbReference>
<dbReference type="InterPro" id="IPR041664">
    <property type="entry name" value="AAA_16"/>
</dbReference>
<dbReference type="PANTHER" id="PTHR43642">
    <property type="entry name" value="HYBRID SIGNAL TRANSDUCTION HISTIDINE KINASE G"/>
    <property type="match status" value="1"/>
</dbReference>
<proteinExistence type="predicted"/>
<dbReference type="GO" id="GO:0004674">
    <property type="term" value="F:protein serine/threonine kinase activity"/>
    <property type="evidence" value="ECO:0007669"/>
    <property type="project" value="UniProtKB-KW"/>
</dbReference>
<keyword evidence="1" id="KW-0472">Membrane</keyword>